<proteinExistence type="predicted"/>
<evidence type="ECO:0000259" key="1">
    <source>
        <dbReference type="Pfam" id="PF07700"/>
    </source>
</evidence>
<name>A0A1H7N600_9RHOB</name>
<dbReference type="InterPro" id="IPR038158">
    <property type="entry name" value="H-NOX_domain_sf"/>
</dbReference>
<accession>A0A1H7N600</accession>
<dbReference type="EMBL" id="FNZQ01000003">
    <property type="protein sequence ID" value="SEL19056.1"/>
    <property type="molecule type" value="Genomic_DNA"/>
</dbReference>
<reference evidence="2 3" key="1">
    <citation type="submission" date="2016-10" db="EMBL/GenBank/DDBJ databases">
        <authorList>
            <person name="de Groot N.N."/>
        </authorList>
    </citation>
    <scope>NUCLEOTIDE SEQUENCE [LARGE SCALE GENOMIC DNA]</scope>
    <source>
        <strain evidence="2 3">DSM 14858</strain>
    </source>
</reference>
<feature type="domain" description="Heme NO-binding" evidence="1">
    <location>
        <begin position="3"/>
        <end position="157"/>
    </location>
</feature>
<keyword evidence="3" id="KW-1185">Reference proteome</keyword>
<organism evidence="2 3">
    <name type="scientific">Jannaschia helgolandensis</name>
    <dbReference type="NCBI Taxonomy" id="188906"/>
    <lineage>
        <taxon>Bacteria</taxon>
        <taxon>Pseudomonadati</taxon>
        <taxon>Pseudomonadota</taxon>
        <taxon>Alphaproteobacteria</taxon>
        <taxon>Rhodobacterales</taxon>
        <taxon>Roseobacteraceae</taxon>
        <taxon>Jannaschia</taxon>
    </lineage>
</organism>
<dbReference type="Pfam" id="PF07700">
    <property type="entry name" value="HNOB"/>
    <property type="match status" value="1"/>
</dbReference>
<dbReference type="Gene3D" id="3.90.1520.10">
    <property type="entry name" value="H-NOX domain"/>
    <property type="match status" value="1"/>
</dbReference>
<dbReference type="RefSeq" id="WP_092762654.1">
    <property type="nucleotide sequence ID" value="NZ_FNZQ01000003.1"/>
</dbReference>
<dbReference type="SUPFAM" id="SSF111126">
    <property type="entry name" value="Ligand-binding domain in the NO signalling and Golgi transport"/>
    <property type="match status" value="1"/>
</dbReference>
<dbReference type="STRING" id="188906.SAMN04488526_2182"/>
<dbReference type="OrthoDB" id="981203at2"/>
<evidence type="ECO:0000313" key="2">
    <source>
        <dbReference type="EMBL" id="SEL19056.1"/>
    </source>
</evidence>
<dbReference type="AlphaFoldDB" id="A0A1H7N600"/>
<dbReference type="InterPro" id="IPR024096">
    <property type="entry name" value="NO_sig/Golgi_transp_ligand-bd"/>
</dbReference>
<dbReference type="PANTHER" id="PTHR45655:SF13">
    <property type="entry name" value="SOLUBLE GUANYLATE CYCLASE GCY-32-RELATED"/>
    <property type="match status" value="1"/>
</dbReference>
<dbReference type="PANTHER" id="PTHR45655">
    <property type="entry name" value="GUANYLATE CYCLASE SOLUBLE SUBUNIT BETA-2"/>
    <property type="match status" value="1"/>
</dbReference>
<protein>
    <submittedName>
        <fullName evidence="2">Haem-NO-binding</fullName>
    </submittedName>
</protein>
<dbReference type="GO" id="GO:0020037">
    <property type="term" value="F:heme binding"/>
    <property type="evidence" value="ECO:0007669"/>
    <property type="project" value="InterPro"/>
</dbReference>
<dbReference type="Proteomes" id="UP000199283">
    <property type="component" value="Unassembled WGS sequence"/>
</dbReference>
<sequence length="198" mass="22328">MLGLICKSLEGFVRDQHGDLQWERIRRAARLPFERFEALRIYDDAVLMDLVAATGGVLDRRQSPLLEDIGHWICTHPPLEPVRRLIRFSGTSFVDLLFSLEEIEDRARIALPNLHLPQFRVELTASDEFVVTSQWMVPGAAAVLTGMLRAMADDYGTLAIIERGGLSQDGDTVIETISVRVIENTFHEPREFTLGGVR</sequence>
<dbReference type="InterPro" id="IPR011644">
    <property type="entry name" value="Heme_NO-bd"/>
</dbReference>
<evidence type="ECO:0000313" key="3">
    <source>
        <dbReference type="Proteomes" id="UP000199283"/>
    </source>
</evidence>
<gene>
    <name evidence="2" type="ORF">SAMN04488526_2182</name>
</gene>